<dbReference type="AlphaFoldDB" id="A0A165T3N1"/>
<name>A0A165T3N1_9HYPH</name>
<evidence type="ECO:0000313" key="3">
    <source>
        <dbReference type="EMBL" id="KZL05382.1"/>
    </source>
</evidence>
<evidence type="ECO:0000313" key="4">
    <source>
        <dbReference type="Proteomes" id="UP000076577"/>
    </source>
</evidence>
<dbReference type="EMBL" id="LMCB01000152">
    <property type="protein sequence ID" value="KZL05382.1"/>
    <property type="molecule type" value="Genomic_DNA"/>
</dbReference>
<dbReference type="PATRIC" id="fig|989403.3.peg.4720"/>
<proteinExistence type="predicted"/>
<dbReference type="RefSeq" id="WP_068010518.1">
    <property type="nucleotide sequence ID" value="NZ_FOFM01000009.1"/>
</dbReference>
<evidence type="ECO:0000259" key="1">
    <source>
        <dbReference type="Pfam" id="PF12680"/>
    </source>
</evidence>
<dbReference type="Gene3D" id="3.10.450.50">
    <property type="match status" value="2"/>
</dbReference>
<feature type="domain" description="SnoaL-like" evidence="1">
    <location>
        <begin position="171"/>
        <end position="278"/>
    </location>
</feature>
<dbReference type="InterPro" id="IPR032710">
    <property type="entry name" value="NTF2-like_dom_sf"/>
</dbReference>
<protein>
    <submittedName>
        <fullName evidence="3">Putative PhzA/B-like protein</fullName>
    </submittedName>
</protein>
<dbReference type="OrthoDB" id="5464938at2"/>
<dbReference type="Pfam" id="PF12680">
    <property type="entry name" value="SnoaL_2"/>
    <property type="match status" value="1"/>
</dbReference>
<dbReference type="Pfam" id="PF13577">
    <property type="entry name" value="SnoaL_4"/>
    <property type="match status" value="1"/>
</dbReference>
<accession>A0A165T3N1</accession>
<gene>
    <name evidence="3" type="ORF">PsAD2_04307</name>
</gene>
<comment type="caution">
    <text evidence="3">The sequence shown here is derived from an EMBL/GenBank/DDBJ whole genome shotgun (WGS) entry which is preliminary data.</text>
</comment>
<dbReference type="InterPro" id="IPR037401">
    <property type="entry name" value="SnoaL-like"/>
</dbReference>
<dbReference type="STRING" id="989403.SAMN05421798_10927"/>
<evidence type="ECO:0000259" key="2">
    <source>
        <dbReference type="Pfam" id="PF13577"/>
    </source>
</evidence>
<dbReference type="SUPFAM" id="SSF54427">
    <property type="entry name" value="NTF2-like"/>
    <property type="match status" value="2"/>
</dbReference>
<dbReference type="Proteomes" id="UP000076577">
    <property type="component" value="Unassembled WGS sequence"/>
</dbReference>
<feature type="domain" description="SnoaL-like" evidence="2">
    <location>
        <begin position="9"/>
        <end position="129"/>
    </location>
</feature>
<keyword evidence="4" id="KW-1185">Reference proteome</keyword>
<reference evidence="3 4" key="1">
    <citation type="journal article" date="2016" name="Front. Microbiol.">
        <title>Comparative Genomic Analysis Reveals a Diverse Repertoire of Genes Involved in Prokaryote-Eukaryote Interactions within the Pseudovibrio Genus.</title>
        <authorList>
            <person name="Romano S."/>
            <person name="Fernandez-Guerra A."/>
            <person name="Reen F.J."/>
            <person name="Glockner F.O."/>
            <person name="Crowley S.P."/>
            <person name="O'Sullivan O."/>
            <person name="Cotter P.D."/>
            <person name="Adams C."/>
            <person name="Dobson A.D."/>
            <person name="O'Gara F."/>
        </authorList>
    </citation>
    <scope>NUCLEOTIDE SEQUENCE [LARGE SCALE GENOMIC DNA]</scope>
    <source>
        <strain evidence="3 4">Ad2</strain>
    </source>
</reference>
<sequence>MPVSTPIEKAKDVAAITSVIEGMANCFDRGDYESLAHLYSDHFEIDYSSIFGGSVLKKTREQQLACWAEFLPGFDLVRHSLSDFKIRIEEGVANASCSVLGQFYLGEKVWEVTGHYQLRLHKRSNHWRVFQHSFFLHSENGNGDLLQIAKSRAKSHPPGFVKRRRAQAAVIKFLKALENKDMEALASVWADKAIKDMPYSPDGFPDVIEGKANLIEHYSSWPENAGEADFTSHLRFYPMVSPEWVFAEFNGEVEILTTGREYNQIYGGLFHVPDGKIQYFREYFNPELFKFAYALDDHFRRQAFLGKND</sequence>
<organism evidence="3 4">
    <name type="scientific">Pseudovibrio axinellae</name>
    <dbReference type="NCBI Taxonomy" id="989403"/>
    <lineage>
        <taxon>Bacteria</taxon>
        <taxon>Pseudomonadati</taxon>
        <taxon>Pseudomonadota</taxon>
        <taxon>Alphaproteobacteria</taxon>
        <taxon>Hyphomicrobiales</taxon>
        <taxon>Stappiaceae</taxon>
        <taxon>Pseudovibrio</taxon>
    </lineage>
</organism>